<dbReference type="PANTHER" id="PTHR45833:SF1">
    <property type="entry name" value="METHIONINE SYNTHASE"/>
    <property type="match status" value="1"/>
</dbReference>
<name>W1YFL4_9ZZZZ</name>
<dbReference type="GO" id="GO:0046653">
    <property type="term" value="P:tetrahydrofolate metabolic process"/>
    <property type="evidence" value="ECO:0007669"/>
    <property type="project" value="TreeGrafter"/>
</dbReference>
<keyword evidence="2" id="KW-0170">Cobalt</keyword>
<dbReference type="EMBL" id="AZMM01004901">
    <property type="protein sequence ID" value="ETJ41171.1"/>
    <property type="molecule type" value="Genomic_DNA"/>
</dbReference>
<dbReference type="InterPro" id="IPR006158">
    <property type="entry name" value="Cobalamin-bd"/>
</dbReference>
<organism evidence="4">
    <name type="scientific">human gut metagenome</name>
    <dbReference type="NCBI Taxonomy" id="408170"/>
    <lineage>
        <taxon>unclassified sequences</taxon>
        <taxon>metagenomes</taxon>
        <taxon>organismal metagenomes</taxon>
    </lineage>
</organism>
<dbReference type="Gene3D" id="3.40.50.280">
    <property type="entry name" value="Cobalamin-binding domain"/>
    <property type="match status" value="1"/>
</dbReference>
<feature type="non-terminal residue" evidence="4">
    <location>
        <position position="80"/>
    </location>
</feature>
<gene>
    <name evidence="4" type="ORF">Q604_UNBC04901G0001</name>
</gene>
<comment type="caution">
    <text evidence="4">The sequence shown here is derived from an EMBL/GenBank/DDBJ whole genome shotgun (WGS) entry which is preliminary data.</text>
</comment>
<dbReference type="GO" id="GO:0031419">
    <property type="term" value="F:cobalamin binding"/>
    <property type="evidence" value="ECO:0007669"/>
    <property type="project" value="InterPro"/>
</dbReference>
<dbReference type="InterPro" id="IPR050554">
    <property type="entry name" value="Met_Synthase/Corrinoid"/>
</dbReference>
<dbReference type="SUPFAM" id="SSF52242">
    <property type="entry name" value="Cobalamin (vitamin B12)-binding domain"/>
    <property type="match status" value="1"/>
</dbReference>
<dbReference type="AlphaFoldDB" id="W1YFL4"/>
<evidence type="ECO:0000313" key="4">
    <source>
        <dbReference type="EMBL" id="ETJ41171.1"/>
    </source>
</evidence>
<evidence type="ECO:0000259" key="3">
    <source>
        <dbReference type="PROSITE" id="PS51332"/>
    </source>
</evidence>
<dbReference type="GO" id="GO:0050667">
    <property type="term" value="P:homocysteine metabolic process"/>
    <property type="evidence" value="ECO:0007669"/>
    <property type="project" value="TreeGrafter"/>
</dbReference>
<dbReference type="Pfam" id="PF02310">
    <property type="entry name" value="B12-binding"/>
    <property type="match status" value="1"/>
</dbReference>
<dbReference type="GO" id="GO:0005829">
    <property type="term" value="C:cytosol"/>
    <property type="evidence" value="ECO:0007669"/>
    <property type="project" value="TreeGrafter"/>
</dbReference>
<evidence type="ECO:0000256" key="1">
    <source>
        <dbReference type="ARBA" id="ARBA00022723"/>
    </source>
</evidence>
<evidence type="ECO:0000256" key="2">
    <source>
        <dbReference type="ARBA" id="ARBA00023285"/>
    </source>
</evidence>
<protein>
    <submittedName>
        <fullName evidence="4">Methionine synthase</fullName>
    </submittedName>
</protein>
<accession>W1YFL4</accession>
<feature type="domain" description="B12-binding" evidence="3">
    <location>
        <begin position="1"/>
        <end position="80"/>
    </location>
</feature>
<dbReference type="PROSITE" id="PS51332">
    <property type="entry name" value="B12_BINDING"/>
    <property type="match status" value="1"/>
</dbReference>
<dbReference type="GO" id="GO:0046872">
    <property type="term" value="F:metal ion binding"/>
    <property type="evidence" value="ECO:0007669"/>
    <property type="project" value="UniProtKB-KW"/>
</dbReference>
<dbReference type="PANTHER" id="PTHR45833">
    <property type="entry name" value="METHIONINE SYNTHASE"/>
    <property type="match status" value="1"/>
</dbReference>
<proteinExistence type="predicted"/>
<sequence length="80" mass="8493">VGVVLQCNNYEIVDLGVMVPAEKILRTAKEVNADLIGLSGLITPSLDEMVNVAKEMERQGFTIPLLIGGATTSKAHTAVK</sequence>
<dbReference type="GO" id="GO:0008705">
    <property type="term" value="F:methionine synthase activity"/>
    <property type="evidence" value="ECO:0007669"/>
    <property type="project" value="TreeGrafter"/>
</dbReference>
<keyword evidence="1" id="KW-0479">Metal-binding</keyword>
<reference evidence="4" key="1">
    <citation type="submission" date="2013-12" db="EMBL/GenBank/DDBJ databases">
        <title>A Varibaculum cambriense genome reconstructed from a premature infant gut community with otherwise low bacterial novelty that shifts toward anaerobic metabolism during the third week of life.</title>
        <authorList>
            <person name="Brown C.T."/>
            <person name="Sharon I."/>
            <person name="Thomas B.C."/>
            <person name="Castelle C.J."/>
            <person name="Morowitz M.J."/>
            <person name="Banfield J.F."/>
        </authorList>
    </citation>
    <scope>NUCLEOTIDE SEQUENCE</scope>
</reference>
<dbReference type="InterPro" id="IPR036724">
    <property type="entry name" value="Cobalamin-bd_sf"/>
</dbReference>
<feature type="non-terminal residue" evidence="4">
    <location>
        <position position="1"/>
    </location>
</feature>